<name>A0A2T0VJ05_9MICO</name>
<reference evidence="1 2" key="1">
    <citation type="submission" date="2018-03" db="EMBL/GenBank/DDBJ databases">
        <title>Genomic Encyclopedia of Type Strains, Phase III (KMG-III): the genomes of soil and plant-associated and newly described type strains.</title>
        <authorList>
            <person name="Whitman W."/>
        </authorList>
    </citation>
    <scope>NUCLEOTIDE SEQUENCE [LARGE SCALE GENOMIC DNA]</scope>
    <source>
        <strain evidence="1 2">CGMCC 1.12484</strain>
    </source>
</reference>
<accession>A0A2T0VJ05</accession>
<organism evidence="1 2">
    <name type="scientific">Glaciihabitans tibetensis</name>
    <dbReference type="NCBI Taxonomy" id="1266600"/>
    <lineage>
        <taxon>Bacteria</taxon>
        <taxon>Bacillati</taxon>
        <taxon>Actinomycetota</taxon>
        <taxon>Actinomycetes</taxon>
        <taxon>Micrococcales</taxon>
        <taxon>Microbacteriaceae</taxon>
        <taxon>Glaciihabitans</taxon>
    </lineage>
</organism>
<dbReference type="OrthoDB" id="4411595at2"/>
<gene>
    <name evidence="1" type="ORF">B0I08_101330</name>
</gene>
<dbReference type="EMBL" id="PVTL01000001">
    <property type="protein sequence ID" value="PRY70202.1"/>
    <property type="molecule type" value="Genomic_DNA"/>
</dbReference>
<comment type="caution">
    <text evidence="1">The sequence shown here is derived from an EMBL/GenBank/DDBJ whole genome shotgun (WGS) entry which is preliminary data.</text>
</comment>
<dbReference type="AlphaFoldDB" id="A0A2T0VJ05"/>
<keyword evidence="2" id="KW-1185">Reference proteome</keyword>
<evidence type="ECO:0000313" key="2">
    <source>
        <dbReference type="Proteomes" id="UP000237983"/>
    </source>
</evidence>
<dbReference type="Proteomes" id="UP000237983">
    <property type="component" value="Unassembled WGS sequence"/>
</dbReference>
<protein>
    <submittedName>
        <fullName evidence="1">Uncharacterized protein</fullName>
    </submittedName>
</protein>
<dbReference type="RefSeq" id="WP_106209157.1">
    <property type="nucleotide sequence ID" value="NZ_PVTL01000001.1"/>
</dbReference>
<proteinExistence type="predicted"/>
<dbReference type="SUPFAM" id="SSF56563">
    <property type="entry name" value="Major capsid protein gp5"/>
    <property type="match status" value="1"/>
</dbReference>
<dbReference type="Pfam" id="PF25209">
    <property type="entry name" value="Phage_capsid_4"/>
    <property type="match status" value="1"/>
</dbReference>
<sequence length="537" mass="54949">MTDLIIEGGALFATVKDRTVRGVLMPWGQASRQSLTTAPITFPRGTLKAPRDVSIVSANIEHDRFTPVARATSIEDTEAGLVAEFSVADTDEGDELLASIASGKLSKLSAEVKGIVRDGLFAVSAILTGAAFTSAGAFEGAGLFALAPDPDAPEAPAADENAPLAPDADGDIAISATEIPATVTITADGSEPTIFTPPLPPEGEALMGAALVPGTTLEAPAAPAGTSLREVAQALALFANNDDRSGLQSLEARPDKDTALFALNDVKITTAGSVGATAGIPQPQWLGELWSGRTFERRVIPLLSQAALTSFTIKGFRWLVKPTMAAWAGDGAAVPTNTPTTEAYTATAVRYAGGHAVSREFRDFTVEGFWEAYFAAMTDSYASLTDSAALAALVAGATTVTAGAVPAGANSGLVSIIDGAMAVIPTAVPSFAIAAPDVYRSILLGKEIDRLAFLNTSLGLEAGTIDNFRVIPHAGVAAGKVLVGTSAAATSYELPGAAPIRTEALDQIRGQLDEALFGYAAVTINKASGLALVSPAV</sequence>
<evidence type="ECO:0000313" key="1">
    <source>
        <dbReference type="EMBL" id="PRY70202.1"/>
    </source>
</evidence>